<dbReference type="EMBL" id="JAHUZN010000005">
    <property type="protein sequence ID" value="KAG8495661.1"/>
    <property type="molecule type" value="Genomic_DNA"/>
</dbReference>
<dbReference type="Gene3D" id="2.60.40.420">
    <property type="entry name" value="Cupredoxins - blue copper proteins"/>
    <property type="match status" value="3"/>
</dbReference>
<feature type="domain" description="Phytocyanin" evidence="8">
    <location>
        <begin position="447"/>
        <end position="550"/>
    </location>
</feature>
<accession>A0A8J5ZB51</accession>
<keyword evidence="10" id="KW-1185">Reference proteome</keyword>
<dbReference type="InterPro" id="IPR039391">
    <property type="entry name" value="Phytocyanin-like"/>
</dbReference>
<feature type="region of interest" description="Disordered" evidence="5">
    <location>
        <begin position="551"/>
        <end position="575"/>
    </location>
</feature>
<evidence type="ECO:0000313" key="9">
    <source>
        <dbReference type="EMBL" id="KAG8495661.1"/>
    </source>
</evidence>
<keyword evidence="6" id="KW-1133">Transmembrane helix</keyword>
<feature type="chain" id="PRO_5035210624" description="Phytocyanin domain-containing protein" evidence="7">
    <location>
        <begin position="27"/>
        <end position="601"/>
    </location>
</feature>
<feature type="signal peptide" evidence="7">
    <location>
        <begin position="1"/>
        <end position="26"/>
    </location>
</feature>
<dbReference type="AlphaFoldDB" id="A0A8J5ZB51"/>
<dbReference type="PANTHER" id="PTHR33021">
    <property type="entry name" value="BLUE COPPER PROTEIN"/>
    <property type="match status" value="1"/>
</dbReference>
<reference evidence="9 10" key="1">
    <citation type="journal article" date="2021" name="bioRxiv">
        <title>The Gossypium anomalum genome as a resource for cotton improvement and evolutionary analysis of hybrid incompatibility.</title>
        <authorList>
            <person name="Grover C.E."/>
            <person name="Yuan D."/>
            <person name="Arick M.A."/>
            <person name="Miller E.R."/>
            <person name="Hu G."/>
            <person name="Peterson D.G."/>
            <person name="Wendel J.F."/>
            <person name="Udall J.A."/>
        </authorList>
    </citation>
    <scope>NUCLEOTIDE SEQUENCE [LARGE SCALE GENOMIC DNA]</scope>
    <source>
        <strain evidence="9">JFW-Udall</strain>
        <tissue evidence="9">Leaf</tissue>
    </source>
</reference>
<evidence type="ECO:0000256" key="2">
    <source>
        <dbReference type="ARBA" id="ARBA00023008"/>
    </source>
</evidence>
<dbReference type="CDD" id="cd13920">
    <property type="entry name" value="Stellacyanin"/>
    <property type="match status" value="1"/>
</dbReference>
<dbReference type="PANTHER" id="PTHR33021:SF496">
    <property type="entry name" value="OS08G0482700 PROTEIN"/>
    <property type="match status" value="1"/>
</dbReference>
<evidence type="ECO:0000256" key="3">
    <source>
        <dbReference type="ARBA" id="ARBA00023157"/>
    </source>
</evidence>
<feature type="transmembrane region" description="Helical" evidence="6">
    <location>
        <begin position="151"/>
        <end position="180"/>
    </location>
</feature>
<keyword evidence="6" id="KW-0472">Membrane</keyword>
<dbReference type="InterPro" id="IPR008972">
    <property type="entry name" value="Cupredoxin"/>
</dbReference>
<proteinExistence type="predicted"/>
<protein>
    <recommendedName>
        <fullName evidence="8">Phytocyanin domain-containing protein</fullName>
    </recommendedName>
</protein>
<keyword evidence="2" id="KW-0186">Copper</keyword>
<dbReference type="GO" id="GO:0005886">
    <property type="term" value="C:plasma membrane"/>
    <property type="evidence" value="ECO:0007669"/>
    <property type="project" value="TreeGrafter"/>
</dbReference>
<keyword evidence="7" id="KW-0732">Signal</keyword>
<evidence type="ECO:0000313" key="10">
    <source>
        <dbReference type="Proteomes" id="UP000701853"/>
    </source>
</evidence>
<dbReference type="InterPro" id="IPR003245">
    <property type="entry name" value="Phytocyanin_dom"/>
</dbReference>
<dbReference type="Pfam" id="PF02298">
    <property type="entry name" value="Cu_bind_like"/>
    <property type="match status" value="3"/>
</dbReference>
<feature type="domain" description="Phytocyanin" evidence="8">
    <location>
        <begin position="186"/>
        <end position="291"/>
    </location>
</feature>
<comment type="caution">
    <text evidence="9">The sequence shown here is derived from an EMBL/GenBank/DDBJ whole genome shotgun (WGS) entry which is preliminary data.</text>
</comment>
<dbReference type="PROSITE" id="PS51485">
    <property type="entry name" value="PHYTOCYANIN"/>
    <property type="match status" value="3"/>
</dbReference>
<evidence type="ECO:0000256" key="5">
    <source>
        <dbReference type="SAM" id="MobiDB-lite"/>
    </source>
</evidence>
<dbReference type="FunFam" id="2.60.40.420:FF:000003">
    <property type="entry name" value="Blue copper"/>
    <property type="match status" value="2"/>
</dbReference>
<keyword evidence="1" id="KW-0479">Metal-binding</keyword>
<dbReference type="SUPFAM" id="SSF49503">
    <property type="entry name" value="Cupredoxins"/>
    <property type="match status" value="3"/>
</dbReference>
<dbReference type="GO" id="GO:0009055">
    <property type="term" value="F:electron transfer activity"/>
    <property type="evidence" value="ECO:0007669"/>
    <property type="project" value="InterPro"/>
</dbReference>
<feature type="domain" description="Phytocyanin" evidence="8">
    <location>
        <begin position="27"/>
        <end position="130"/>
    </location>
</feature>
<keyword evidence="6" id="KW-0812">Transmembrane</keyword>
<evidence type="ECO:0000259" key="8">
    <source>
        <dbReference type="PROSITE" id="PS51485"/>
    </source>
</evidence>
<dbReference type="OrthoDB" id="2015260at2759"/>
<organism evidence="9 10">
    <name type="scientific">Gossypium anomalum</name>
    <dbReference type="NCBI Taxonomy" id="47600"/>
    <lineage>
        <taxon>Eukaryota</taxon>
        <taxon>Viridiplantae</taxon>
        <taxon>Streptophyta</taxon>
        <taxon>Embryophyta</taxon>
        <taxon>Tracheophyta</taxon>
        <taxon>Spermatophyta</taxon>
        <taxon>Magnoliopsida</taxon>
        <taxon>eudicotyledons</taxon>
        <taxon>Gunneridae</taxon>
        <taxon>Pentapetalae</taxon>
        <taxon>rosids</taxon>
        <taxon>malvids</taxon>
        <taxon>Malvales</taxon>
        <taxon>Malvaceae</taxon>
        <taxon>Malvoideae</taxon>
        <taxon>Gossypium</taxon>
    </lineage>
</organism>
<sequence length="601" mass="64816">MAMKIISMAALVVVVLASSVLQSTYAATYTVGDTTGWTIPINNSEFYDNWTDNKNFVVGDVLEFNFPTGQHDVAEVNETAYDNCITTNPIIRYTTGPANITLNRTGEYHFICTFSGHCGFGQKLSIDVRTGPSTAPTPGSTPNPSSSASSLVATISLVFMSIALAFLSLIGLLMVAIAFLKAAIAADYEVGDDYGWDVPPSNSSEYYPSWANRYEFKVGDSAVFNWTGNHTAAQVRNQADYDNCNTNATEITLYAEAGVRVPFTTEGFHYFICTVGTHCEQGQKVAFNVIAADESSAPRATLFSLSIFLSALTIIIQAMSIAETIGLCWVLACVSHMEKGPNYGASGVIFDGVIDEPLKLQQKKTKFNPFEKACIVGEMQAYTPSFFGNFHESCNSASTTLYNGRRINNNTSVLQKERQKTQGQGERLMTATLVVLASNVLQITYAATYTVGDTIGWVIPTGYTELYHNWTDNKNFSVGDILVFKFTTGEHDVAKVTEAAYNACSSANTILPRSTGPARITLNSIGDHHFICTFADHCAEGQKLSVEVRNGPRAAPVPGTSHNTTGTPPPTPSSASSLVATISLVFMSIGIQMAGGGRHFA</sequence>
<dbReference type="FunFam" id="2.60.40.420:FF:000034">
    <property type="entry name" value="Cupredoxin superfamily protein"/>
    <property type="match status" value="1"/>
</dbReference>
<evidence type="ECO:0000256" key="1">
    <source>
        <dbReference type="ARBA" id="ARBA00022723"/>
    </source>
</evidence>
<feature type="transmembrane region" description="Helical" evidence="6">
    <location>
        <begin position="307"/>
        <end position="332"/>
    </location>
</feature>
<evidence type="ECO:0000256" key="4">
    <source>
        <dbReference type="ARBA" id="ARBA00023180"/>
    </source>
</evidence>
<dbReference type="Proteomes" id="UP000701853">
    <property type="component" value="Chromosome 5"/>
</dbReference>
<dbReference type="GO" id="GO:0046872">
    <property type="term" value="F:metal ion binding"/>
    <property type="evidence" value="ECO:0007669"/>
    <property type="project" value="UniProtKB-KW"/>
</dbReference>
<keyword evidence="3" id="KW-1015">Disulfide bond</keyword>
<name>A0A8J5ZB51_9ROSI</name>
<evidence type="ECO:0000256" key="6">
    <source>
        <dbReference type="SAM" id="Phobius"/>
    </source>
</evidence>
<gene>
    <name evidence="9" type="ORF">CXB51_013467</name>
</gene>
<keyword evidence="4" id="KW-0325">Glycoprotein</keyword>
<evidence type="ECO:0000256" key="7">
    <source>
        <dbReference type="SAM" id="SignalP"/>
    </source>
</evidence>